<proteinExistence type="predicted"/>
<protein>
    <submittedName>
        <fullName evidence="2">Uncharacterized protein</fullName>
    </submittedName>
</protein>
<feature type="non-terminal residue" evidence="2">
    <location>
        <position position="714"/>
    </location>
</feature>
<feature type="region of interest" description="Disordered" evidence="1">
    <location>
        <begin position="622"/>
        <end position="714"/>
    </location>
</feature>
<feature type="region of interest" description="Disordered" evidence="1">
    <location>
        <begin position="416"/>
        <end position="458"/>
    </location>
</feature>
<feature type="compositionally biased region" description="Basic and acidic residues" evidence="1">
    <location>
        <begin position="303"/>
        <end position="313"/>
    </location>
</feature>
<accession>A0A6J4U276</accession>
<feature type="compositionally biased region" description="Basic and acidic residues" evidence="1">
    <location>
        <begin position="562"/>
        <end position="579"/>
    </location>
</feature>
<dbReference type="EMBL" id="CADCVT010000496">
    <property type="protein sequence ID" value="CAA9538426.1"/>
    <property type="molecule type" value="Genomic_DNA"/>
</dbReference>
<feature type="compositionally biased region" description="Basic and acidic residues" evidence="1">
    <location>
        <begin position="90"/>
        <end position="116"/>
    </location>
</feature>
<feature type="compositionally biased region" description="Basic residues" evidence="1">
    <location>
        <begin position="348"/>
        <end position="373"/>
    </location>
</feature>
<feature type="region of interest" description="Disordered" evidence="1">
    <location>
        <begin position="1"/>
        <end position="329"/>
    </location>
</feature>
<feature type="compositionally biased region" description="Basic and acidic residues" evidence="1">
    <location>
        <begin position="146"/>
        <end position="167"/>
    </location>
</feature>
<feature type="compositionally biased region" description="Basic and acidic residues" evidence="1">
    <location>
        <begin position="416"/>
        <end position="429"/>
    </location>
</feature>
<feature type="compositionally biased region" description="Basic residues" evidence="1">
    <location>
        <begin position="381"/>
        <end position="403"/>
    </location>
</feature>
<reference evidence="2" key="1">
    <citation type="submission" date="2020-02" db="EMBL/GenBank/DDBJ databases">
        <authorList>
            <person name="Meier V. D."/>
        </authorList>
    </citation>
    <scope>NUCLEOTIDE SEQUENCE</scope>
    <source>
        <strain evidence="2">AVDCRST_MAG85</strain>
    </source>
</reference>
<name>A0A6J4U276_9ACTN</name>
<feature type="non-terminal residue" evidence="2">
    <location>
        <position position="1"/>
    </location>
</feature>
<gene>
    <name evidence="2" type="ORF">AVDCRST_MAG85-4356</name>
</gene>
<feature type="region of interest" description="Disordered" evidence="1">
    <location>
        <begin position="348"/>
        <end position="403"/>
    </location>
</feature>
<feature type="compositionally biased region" description="Low complexity" evidence="1">
    <location>
        <begin position="542"/>
        <end position="555"/>
    </location>
</feature>
<feature type="compositionally biased region" description="Basic residues" evidence="1">
    <location>
        <begin position="7"/>
        <end position="32"/>
    </location>
</feature>
<feature type="region of interest" description="Disordered" evidence="1">
    <location>
        <begin position="535"/>
        <end position="610"/>
    </location>
</feature>
<feature type="compositionally biased region" description="Low complexity" evidence="1">
    <location>
        <begin position="267"/>
        <end position="286"/>
    </location>
</feature>
<evidence type="ECO:0000313" key="2">
    <source>
        <dbReference type="EMBL" id="CAA9538426.1"/>
    </source>
</evidence>
<dbReference type="AlphaFoldDB" id="A0A6J4U276"/>
<feature type="compositionally biased region" description="Basic and acidic residues" evidence="1">
    <location>
        <begin position="43"/>
        <end position="54"/>
    </location>
</feature>
<feature type="compositionally biased region" description="Basic residues" evidence="1">
    <location>
        <begin position="250"/>
        <end position="259"/>
    </location>
</feature>
<feature type="compositionally biased region" description="Basic and acidic residues" evidence="1">
    <location>
        <begin position="66"/>
        <end position="83"/>
    </location>
</feature>
<organism evidence="2">
    <name type="scientific">uncultured Solirubrobacteraceae bacterium</name>
    <dbReference type="NCBI Taxonomy" id="1162706"/>
    <lineage>
        <taxon>Bacteria</taxon>
        <taxon>Bacillati</taxon>
        <taxon>Actinomycetota</taxon>
        <taxon>Thermoleophilia</taxon>
        <taxon>Solirubrobacterales</taxon>
        <taxon>Solirubrobacteraceae</taxon>
        <taxon>environmental samples</taxon>
    </lineage>
</organism>
<evidence type="ECO:0000256" key="1">
    <source>
        <dbReference type="SAM" id="MobiDB-lite"/>
    </source>
</evidence>
<sequence>APVPSPRRPRARRPRGPRRSRGRHSRGVRRARPVGLPPAVAERPLHEGRPDHGHRPAPGPAARPDAAQRRGQADRPDGDEPQRRVQPGLDGDHARAGARLREGVRAQRPAADHRPEAVAQPPLARRDHRRDDPQAAAHLGRARVPGRAEEGPGRPDARAASGEEPRRGPALHRRPARPAPRGRQQDRRPRRVRALPRRQGDRGPRQAHGLAVRDAAPSGRQARRSLPRVGLHRRERAQPVRADAVDPRPRVRRARRREPRRPEGGRRVAALRTQPRPARRPAVAGPRPGPRAGRHRERPAVLSRRDRAVRGGGERQAPAYRPRPRPRAVLPLDARLRAGRHVHLRVRRRPPPAARQHRRGAVHVHHPACRAHARAGASRALRPRAARQREPGHRRREPGPRQRARLRLVRHGLERHVERGPAERRDAARRPVALRLAHRPRPAGDAELPLPRPDAHPRRRVRLASGVHGRGQAVDRHAPALLHGREPGRDHGRLAHRGRARLHPRRARRPGHELLDAAAALDRLRHLRAGHVQRVPERARAAARAQPRPAVVGPRRGQRLRAPHDARPVSEHPAARGDPQHGVGRPPGHELGDAGDGAHGRRAAAGTRARAVARLRRRVLRRPDDPELPGDGLAVRRVGRRAAADRRRQGQGNAASARRQHPQPRRGRPPRAGRVGAGERPRAGQRVPAAGGAVADPQRLRRPPVLPRRLDRAV</sequence>
<feature type="compositionally biased region" description="Basic and acidic residues" evidence="1">
    <location>
        <begin position="587"/>
        <end position="599"/>
    </location>
</feature>
<feature type="compositionally biased region" description="Basic residues" evidence="1">
    <location>
        <begin position="658"/>
        <end position="671"/>
    </location>
</feature>
<feature type="compositionally biased region" description="Basic residues" evidence="1">
    <location>
        <begin position="221"/>
        <end position="235"/>
    </location>
</feature>